<reference evidence="1" key="1">
    <citation type="submission" date="2019-10" db="EMBL/GenBank/DDBJ databases">
        <title>Conservation and host-specific expression of non-tandemly repeated heterogenous ribosome RNA gene in arbuscular mycorrhizal fungi.</title>
        <authorList>
            <person name="Maeda T."/>
            <person name="Kobayashi Y."/>
            <person name="Nakagawa T."/>
            <person name="Ezawa T."/>
            <person name="Yamaguchi K."/>
            <person name="Bino T."/>
            <person name="Nishimoto Y."/>
            <person name="Shigenobu S."/>
            <person name="Kawaguchi M."/>
        </authorList>
    </citation>
    <scope>NUCLEOTIDE SEQUENCE</scope>
    <source>
        <strain evidence="1">HR1</strain>
    </source>
</reference>
<protein>
    <submittedName>
        <fullName evidence="1">Uncharacterized protein</fullName>
    </submittedName>
</protein>
<gene>
    <name evidence="1" type="ORF">RCL2_003088500</name>
</gene>
<organism evidence="1 2">
    <name type="scientific">Rhizophagus clarus</name>
    <dbReference type="NCBI Taxonomy" id="94130"/>
    <lineage>
        <taxon>Eukaryota</taxon>
        <taxon>Fungi</taxon>
        <taxon>Fungi incertae sedis</taxon>
        <taxon>Mucoromycota</taxon>
        <taxon>Glomeromycotina</taxon>
        <taxon>Glomeromycetes</taxon>
        <taxon>Glomerales</taxon>
        <taxon>Glomeraceae</taxon>
        <taxon>Rhizophagus</taxon>
    </lineage>
</organism>
<sequence length="127" mass="14795">MGETQIKETISIIGLVNKLTIKRQHKYKSVKASIQLLKSNFHRLLEAKDAPSSCIRIQLTNGNDEDDKMDKLILEGNKWIKECDMAFSKQDKWKNTDLIVKMVIKEVRKFKDNIESSIQDTTQETRR</sequence>
<dbReference type="EMBL" id="BLAL01000356">
    <property type="protein sequence ID" value="GET04585.1"/>
    <property type="molecule type" value="Genomic_DNA"/>
</dbReference>
<dbReference type="AlphaFoldDB" id="A0A8H3R9E8"/>
<accession>A0A8H3R9E8</accession>
<evidence type="ECO:0000313" key="2">
    <source>
        <dbReference type="Proteomes" id="UP000615446"/>
    </source>
</evidence>
<dbReference type="OrthoDB" id="2360290at2759"/>
<evidence type="ECO:0000313" key="1">
    <source>
        <dbReference type="EMBL" id="GET04585.1"/>
    </source>
</evidence>
<comment type="caution">
    <text evidence="1">The sequence shown here is derived from an EMBL/GenBank/DDBJ whole genome shotgun (WGS) entry which is preliminary data.</text>
</comment>
<proteinExistence type="predicted"/>
<dbReference type="Proteomes" id="UP000615446">
    <property type="component" value="Unassembled WGS sequence"/>
</dbReference>
<name>A0A8H3R9E8_9GLOM</name>